<keyword evidence="1 2" id="KW-0129">CBS domain</keyword>
<evidence type="ECO:0000313" key="5">
    <source>
        <dbReference type="Proteomes" id="UP000295830"/>
    </source>
</evidence>
<reference evidence="4 5" key="1">
    <citation type="submission" date="2019-03" db="EMBL/GenBank/DDBJ databases">
        <title>Genomic Encyclopedia of Type Strains, Phase IV (KMG-IV): sequencing the most valuable type-strain genomes for metagenomic binning, comparative biology and taxonomic classification.</title>
        <authorList>
            <person name="Goeker M."/>
        </authorList>
    </citation>
    <scope>NUCLEOTIDE SEQUENCE [LARGE SCALE GENOMIC DNA]</scope>
    <source>
        <strain evidence="4 5">DSM 15505</strain>
    </source>
</reference>
<dbReference type="AlphaFoldDB" id="A0A4R7JLE5"/>
<name>A0A4R7JLE5_9GAMM</name>
<feature type="domain" description="CBS" evidence="3">
    <location>
        <begin position="101"/>
        <end position="156"/>
    </location>
</feature>
<dbReference type="Pfam" id="PF00571">
    <property type="entry name" value="CBS"/>
    <property type="match status" value="2"/>
</dbReference>
<dbReference type="RefSeq" id="WP_133736685.1">
    <property type="nucleotide sequence ID" value="NZ_SOAX01000006.1"/>
</dbReference>
<evidence type="ECO:0000259" key="3">
    <source>
        <dbReference type="PROSITE" id="PS51371"/>
    </source>
</evidence>
<gene>
    <name evidence="4" type="ORF">DES49_2441</name>
</gene>
<evidence type="ECO:0000313" key="4">
    <source>
        <dbReference type="EMBL" id="TDT38464.1"/>
    </source>
</evidence>
<dbReference type="OrthoDB" id="9793295at2"/>
<dbReference type="PROSITE" id="PS51371">
    <property type="entry name" value="CBS"/>
    <property type="match status" value="2"/>
</dbReference>
<evidence type="ECO:0000256" key="1">
    <source>
        <dbReference type="ARBA" id="ARBA00023122"/>
    </source>
</evidence>
<comment type="caution">
    <text evidence="4">The sequence shown here is derived from an EMBL/GenBank/DDBJ whole genome shotgun (WGS) entry which is preliminary data.</text>
</comment>
<organism evidence="4 5">
    <name type="scientific">Halospina denitrificans</name>
    <dbReference type="NCBI Taxonomy" id="332522"/>
    <lineage>
        <taxon>Bacteria</taxon>
        <taxon>Pseudomonadati</taxon>
        <taxon>Pseudomonadota</taxon>
        <taxon>Gammaproteobacteria</taxon>
        <taxon>Halospina</taxon>
    </lineage>
</organism>
<protein>
    <submittedName>
        <fullName evidence="4">CBS domain protein</fullName>
    </submittedName>
</protein>
<sequence>MTVTARDIMTPSVKAVPQNWTMQELARFLTENEITGSPVCDEDDHIIGIVTLKDIAEFRWNRANPETEKELSPEERDEARRLKQLMFDGLSRMPVEVRDIMTPSVMSVEEDTSVRTIADIMMAEHLHRIFVTKDESITGIVTTYDMLKLVADPELTRRCLDDDGRGGASAV</sequence>
<dbReference type="Proteomes" id="UP000295830">
    <property type="component" value="Unassembled WGS sequence"/>
</dbReference>
<dbReference type="SMART" id="SM00116">
    <property type="entry name" value="CBS"/>
    <property type="match status" value="2"/>
</dbReference>
<dbReference type="EMBL" id="SOAX01000006">
    <property type="protein sequence ID" value="TDT38464.1"/>
    <property type="molecule type" value="Genomic_DNA"/>
</dbReference>
<evidence type="ECO:0000256" key="2">
    <source>
        <dbReference type="PROSITE-ProRule" id="PRU00703"/>
    </source>
</evidence>
<dbReference type="PANTHER" id="PTHR43080">
    <property type="entry name" value="CBS DOMAIN-CONTAINING PROTEIN CBSX3, MITOCHONDRIAL"/>
    <property type="match status" value="1"/>
</dbReference>
<dbReference type="InterPro" id="IPR051257">
    <property type="entry name" value="Diverse_CBS-Domain"/>
</dbReference>
<keyword evidence="5" id="KW-1185">Reference proteome</keyword>
<feature type="domain" description="CBS" evidence="3">
    <location>
        <begin position="9"/>
        <end position="66"/>
    </location>
</feature>
<dbReference type="SUPFAM" id="SSF54631">
    <property type="entry name" value="CBS-domain pair"/>
    <property type="match status" value="1"/>
</dbReference>
<dbReference type="InterPro" id="IPR000644">
    <property type="entry name" value="CBS_dom"/>
</dbReference>
<proteinExistence type="predicted"/>
<accession>A0A4R7JLE5</accession>
<dbReference type="InterPro" id="IPR046342">
    <property type="entry name" value="CBS_dom_sf"/>
</dbReference>
<dbReference type="Gene3D" id="3.10.580.10">
    <property type="entry name" value="CBS-domain"/>
    <property type="match status" value="1"/>
</dbReference>
<dbReference type="PANTHER" id="PTHR43080:SF29">
    <property type="entry name" value="OS02G0818000 PROTEIN"/>
    <property type="match status" value="1"/>
</dbReference>